<dbReference type="EMBL" id="JANVFT010000112">
    <property type="protein sequence ID" value="KAJ4466782.1"/>
    <property type="molecule type" value="Genomic_DNA"/>
</dbReference>
<gene>
    <name evidence="1" type="ORF">C8R41DRAFT_67027</name>
</gene>
<proteinExistence type="predicted"/>
<comment type="caution">
    <text evidence="1">The sequence shown here is derived from an EMBL/GenBank/DDBJ whole genome shotgun (WGS) entry which is preliminary data.</text>
</comment>
<organism evidence="1 2">
    <name type="scientific">Lentinula lateritia</name>
    <dbReference type="NCBI Taxonomy" id="40482"/>
    <lineage>
        <taxon>Eukaryota</taxon>
        <taxon>Fungi</taxon>
        <taxon>Dikarya</taxon>
        <taxon>Basidiomycota</taxon>
        <taxon>Agaricomycotina</taxon>
        <taxon>Agaricomycetes</taxon>
        <taxon>Agaricomycetidae</taxon>
        <taxon>Agaricales</taxon>
        <taxon>Marasmiineae</taxon>
        <taxon>Omphalotaceae</taxon>
        <taxon>Lentinula</taxon>
    </lineage>
</organism>
<dbReference type="SUPFAM" id="SSF53686">
    <property type="entry name" value="Tryptophan synthase beta subunit-like PLP-dependent enzymes"/>
    <property type="match status" value="1"/>
</dbReference>
<reference evidence="1" key="1">
    <citation type="submission" date="2022-08" db="EMBL/GenBank/DDBJ databases">
        <title>A Global Phylogenomic Analysis of the Shiitake Genus Lentinula.</title>
        <authorList>
            <consortium name="DOE Joint Genome Institute"/>
            <person name="Sierra-Patev S."/>
            <person name="Min B."/>
            <person name="Naranjo-Ortiz M."/>
            <person name="Looney B."/>
            <person name="Konkel Z."/>
            <person name="Slot J.C."/>
            <person name="Sakamoto Y."/>
            <person name="Steenwyk J.L."/>
            <person name="Rokas A."/>
            <person name="Carro J."/>
            <person name="Camarero S."/>
            <person name="Ferreira P."/>
            <person name="Molpeceres G."/>
            <person name="Ruiz-Duenas F.J."/>
            <person name="Serrano A."/>
            <person name="Henrissat B."/>
            <person name="Drula E."/>
            <person name="Hughes K.W."/>
            <person name="Mata J.L."/>
            <person name="Ishikawa N.K."/>
            <person name="Vargas-Isla R."/>
            <person name="Ushijima S."/>
            <person name="Smith C.A."/>
            <person name="Ahrendt S."/>
            <person name="Andreopoulos W."/>
            <person name="He G."/>
            <person name="Labutti K."/>
            <person name="Lipzen A."/>
            <person name="Ng V."/>
            <person name="Riley R."/>
            <person name="Sandor L."/>
            <person name="Barry K."/>
            <person name="Martinez A.T."/>
            <person name="Xiao Y."/>
            <person name="Gibbons J.G."/>
            <person name="Terashima K."/>
            <person name="Grigoriev I.V."/>
            <person name="Hibbett D.S."/>
        </authorList>
    </citation>
    <scope>NUCLEOTIDE SEQUENCE</scope>
    <source>
        <strain evidence="1">RHP3577 ss4</strain>
    </source>
</reference>
<dbReference type="Proteomes" id="UP001150217">
    <property type="component" value="Unassembled WGS sequence"/>
</dbReference>
<dbReference type="InterPro" id="IPR036052">
    <property type="entry name" value="TrpB-like_PALP_sf"/>
</dbReference>
<name>A0ABQ8UZ94_9AGAR</name>
<evidence type="ECO:0000313" key="1">
    <source>
        <dbReference type="EMBL" id="KAJ4466782.1"/>
    </source>
</evidence>
<protein>
    <submittedName>
        <fullName evidence="1">Uncharacterized protein</fullName>
    </submittedName>
</protein>
<keyword evidence="2" id="KW-1185">Reference proteome</keyword>
<sequence>MSSSTRLTFAGMIAGFSLLAKTYPEDGERLGRRKITGIDASATPVETGSRVLRTAKATVETIGLGAGEIEDDGVILDEKDHAGTYGIPDKQTIEAIRHGARMHIQSGIQSLKSRWNDKCGEKRRNSRFG</sequence>
<dbReference type="Gene3D" id="3.40.50.1100">
    <property type="match status" value="1"/>
</dbReference>
<accession>A0ABQ8UZ94</accession>
<evidence type="ECO:0000313" key="2">
    <source>
        <dbReference type="Proteomes" id="UP001150217"/>
    </source>
</evidence>